<dbReference type="CDD" id="cd03360">
    <property type="entry name" value="LbH_AT_putative"/>
    <property type="match status" value="1"/>
</dbReference>
<dbReference type="InterPro" id="IPR001451">
    <property type="entry name" value="Hexapep"/>
</dbReference>
<feature type="binding site" evidence="3">
    <location>
        <position position="132"/>
    </location>
    <ligand>
        <name>acetyl-CoA</name>
        <dbReference type="ChEBI" id="CHEBI:57288"/>
    </ligand>
</feature>
<reference evidence="6" key="1">
    <citation type="submission" date="2016-10" db="EMBL/GenBank/DDBJ databases">
        <authorList>
            <person name="Varghese N."/>
            <person name="Submissions S."/>
        </authorList>
    </citation>
    <scope>NUCLEOTIDE SEQUENCE [LARGE SCALE GENOMIC DNA]</scope>
    <source>
        <strain evidence="6">DSM 21580</strain>
    </source>
</reference>
<dbReference type="AlphaFoldDB" id="A0A1H6A0Z8"/>
<sequence>MILFGASGHCKVIIDILLLNNYKIDKILDDKPLVQELYNIPVFLNDGKIEMQKAIISIGNNVSRKKIATLYNLEYISAFHPKATISKFSNIGFGTVAMANCSINPDVTIGNHCIINTNAIIEHDCEISDFVHICPNAAVAGNVKIGEGSQIGIGACLKQGISIGKWCVIGAGAVILEDVLDNSVVVGNPGRILNLNNGH</sequence>
<evidence type="ECO:0000256" key="3">
    <source>
        <dbReference type="PIRSR" id="PIRSR620019-2"/>
    </source>
</evidence>
<keyword evidence="6" id="KW-1185">Reference proteome</keyword>
<evidence type="ECO:0000256" key="1">
    <source>
        <dbReference type="ARBA" id="ARBA00007274"/>
    </source>
</evidence>
<dbReference type="RefSeq" id="WP_103914173.1">
    <property type="nucleotide sequence ID" value="NZ_FNUS01000005.1"/>
</dbReference>
<organism evidence="5 6">
    <name type="scientific">Halpernia humi</name>
    <dbReference type="NCBI Taxonomy" id="493375"/>
    <lineage>
        <taxon>Bacteria</taxon>
        <taxon>Pseudomonadati</taxon>
        <taxon>Bacteroidota</taxon>
        <taxon>Flavobacteriia</taxon>
        <taxon>Flavobacteriales</taxon>
        <taxon>Weeksellaceae</taxon>
        <taxon>Chryseobacterium group</taxon>
        <taxon>Halpernia</taxon>
    </lineage>
</organism>
<dbReference type="GO" id="GO:0016740">
    <property type="term" value="F:transferase activity"/>
    <property type="evidence" value="ECO:0007669"/>
    <property type="project" value="UniProtKB-KW"/>
</dbReference>
<comment type="similarity">
    <text evidence="1">Belongs to the transferase hexapeptide repeat family.</text>
</comment>
<dbReference type="Pfam" id="PF00132">
    <property type="entry name" value="Hexapep"/>
    <property type="match status" value="2"/>
</dbReference>
<dbReference type="InterPro" id="IPR011004">
    <property type="entry name" value="Trimer_LpxA-like_sf"/>
</dbReference>
<feature type="domain" description="PglD N-terminal" evidence="4">
    <location>
        <begin position="2"/>
        <end position="68"/>
    </location>
</feature>
<dbReference type="InterPro" id="IPR020019">
    <property type="entry name" value="AcTrfase_PglD-like"/>
</dbReference>
<dbReference type="NCBIfam" id="TIGR03570">
    <property type="entry name" value="NeuD_NnaD"/>
    <property type="match status" value="1"/>
</dbReference>
<feature type="binding site" evidence="3">
    <location>
        <position position="153"/>
    </location>
    <ligand>
        <name>acetyl-CoA</name>
        <dbReference type="ChEBI" id="CHEBI:57288"/>
    </ligand>
</feature>
<dbReference type="PANTHER" id="PTHR43300">
    <property type="entry name" value="ACETYLTRANSFERASE"/>
    <property type="match status" value="1"/>
</dbReference>
<dbReference type="Pfam" id="PF17836">
    <property type="entry name" value="PglD_N"/>
    <property type="match status" value="1"/>
</dbReference>
<evidence type="ECO:0000256" key="2">
    <source>
        <dbReference type="PIRSR" id="PIRSR620019-1"/>
    </source>
</evidence>
<evidence type="ECO:0000259" key="4">
    <source>
        <dbReference type="Pfam" id="PF17836"/>
    </source>
</evidence>
<dbReference type="SUPFAM" id="SSF51161">
    <property type="entry name" value="Trimeric LpxA-like enzymes"/>
    <property type="match status" value="1"/>
</dbReference>
<protein>
    <submittedName>
        <fullName evidence="5">Acetyltransferase EpsM</fullName>
    </submittedName>
</protein>
<dbReference type="Gene3D" id="3.40.50.20">
    <property type="match status" value="1"/>
</dbReference>
<feature type="active site" description="Proton acceptor" evidence="2">
    <location>
        <position position="123"/>
    </location>
</feature>
<accession>A0A1H6A0Z8</accession>
<dbReference type="OrthoDB" id="9794407at2"/>
<gene>
    <name evidence="5" type="ORF">SAMN05421847_2311</name>
</gene>
<dbReference type="Proteomes" id="UP000236738">
    <property type="component" value="Unassembled WGS sequence"/>
</dbReference>
<evidence type="ECO:0000313" key="6">
    <source>
        <dbReference type="Proteomes" id="UP000236738"/>
    </source>
</evidence>
<dbReference type="PANTHER" id="PTHR43300:SF7">
    <property type="entry name" value="UDP-N-ACETYLBACILLOSAMINE N-ACETYLTRANSFERASE"/>
    <property type="match status" value="1"/>
</dbReference>
<proteinExistence type="inferred from homology"/>
<keyword evidence="5" id="KW-0808">Transferase</keyword>
<dbReference type="EMBL" id="FNUS01000005">
    <property type="protein sequence ID" value="SEG42398.1"/>
    <property type="molecule type" value="Genomic_DNA"/>
</dbReference>
<feature type="site" description="Increases basicity of active site His" evidence="2">
    <location>
        <position position="124"/>
    </location>
</feature>
<dbReference type="InterPro" id="IPR050179">
    <property type="entry name" value="Trans_hexapeptide_repeat"/>
</dbReference>
<name>A0A1H6A0Z8_9FLAO</name>
<feature type="binding site" evidence="3">
    <location>
        <begin position="7"/>
        <end position="9"/>
    </location>
    <ligand>
        <name>substrate</name>
    </ligand>
</feature>
<dbReference type="Gene3D" id="2.160.10.10">
    <property type="entry name" value="Hexapeptide repeat proteins"/>
    <property type="match status" value="1"/>
</dbReference>
<evidence type="ECO:0000313" key="5">
    <source>
        <dbReference type="EMBL" id="SEG42398.1"/>
    </source>
</evidence>
<feature type="binding site" evidence="3">
    <location>
        <position position="59"/>
    </location>
    <ligand>
        <name>substrate</name>
    </ligand>
</feature>
<dbReference type="InterPro" id="IPR041561">
    <property type="entry name" value="PglD_N"/>
</dbReference>